<dbReference type="CDD" id="cd00408">
    <property type="entry name" value="DHDPS-like"/>
    <property type="match status" value="1"/>
</dbReference>
<dbReference type="InterPro" id="IPR002220">
    <property type="entry name" value="DapA-like"/>
</dbReference>
<dbReference type="InterPro" id="IPR013785">
    <property type="entry name" value="Aldolase_TIM"/>
</dbReference>
<name>A0A381YSX2_9ZZZZ</name>
<gene>
    <name evidence="1" type="ORF">METZ01_LOCUS132914</name>
</gene>
<dbReference type="EMBL" id="UINC01018970">
    <property type="protein sequence ID" value="SVA80060.1"/>
    <property type="molecule type" value="Genomic_DNA"/>
</dbReference>
<protein>
    <recommendedName>
        <fullName evidence="2">Dihydrodipicolinate synthase</fullName>
    </recommendedName>
</protein>
<proteinExistence type="predicted"/>
<dbReference type="Pfam" id="PF00701">
    <property type="entry name" value="DHDPS"/>
    <property type="match status" value="1"/>
</dbReference>
<dbReference type="PRINTS" id="PR00146">
    <property type="entry name" value="DHPICSNTHASE"/>
</dbReference>
<organism evidence="1">
    <name type="scientific">marine metagenome</name>
    <dbReference type="NCBI Taxonomy" id="408172"/>
    <lineage>
        <taxon>unclassified sequences</taxon>
        <taxon>metagenomes</taxon>
        <taxon>ecological metagenomes</taxon>
    </lineage>
</organism>
<reference evidence="1" key="1">
    <citation type="submission" date="2018-05" db="EMBL/GenBank/DDBJ databases">
        <authorList>
            <person name="Lanie J.A."/>
            <person name="Ng W.-L."/>
            <person name="Kazmierczak K.M."/>
            <person name="Andrzejewski T.M."/>
            <person name="Davidsen T.M."/>
            <person name="Wayne K.J."/>
            <person name="Tettelin H."/>
            <person name="Glass J.I."/>
            <person name="Rusch D."/>
            <person name="Podicherti R."/>
            <person name="Tsui H.-C.T."/>
            <person name="Winkler M.E."/>
        </authorList>
    </citation>
    <scope>NUCLEOTIDE SEQUENCE</scope>
</reference>
<dbReference type="AlphaFoldDB" id="A0A381YSX2"/>
<dbReference type="PANTHER" id="PTHR12128">
    <property type="entry name" value="DIHYDRODIPICOLINATE SYNTHASE"/>
    <property type="match status" value="1"/>
</dbReference>
<accession>A0A381YSX2</accession>
<evidence type="ECO:0008006" key="2">
    <source>
        <dbReference type="Google" id="ProtNLM"/>
    </source>
</evidence>
<dbReference type="PIRSF" id="PIRSF001365">
    <property type="entry name" value="DHDPS"/>
    <property type="match status" value="1"/>
</dbReference>
<dbReference type="SMART" id="SM01130">
    <property type="entry name" value="DHDPS"/>
    <property type="match status" value="1"/>
</dbReference>
<dbReference type="SUPFAM" id="SSF51569">
    <property type="entry name" value="Aldolase"/>
    <property type="match status" value="1"/>
</dbReference>
<dbReference type="GO" id="GO:0008840">
    <property type="term" value="F:4-hydroxy-tetrahydrodipicolinate synthase activity"/>
    <property type="evidence" value="ECO:0007669"/>
    <property type="project" value="TreeGrafter"/>
</dbReference>
<dbReference type="Gene3D" id="3.20.20.70">
    <property type="entry name" value="Aldolase class I"/>
    <property type="match status" value="1"/>
</dbReference>
<dbReference type="PANTHER" id="PTHR12128:SF67">
    <property type="entry name" value="BLR3884 PROTEIN"/>
    <property type="match status" value="1"/>
</dbReference>
<sequence length="306" mass="34028">MNSPKTGIYTASLTPFTASYEPEIPALISHVQWLLENGADGVALLGSTGEANSMTLEQRQAIIEQSTKKLPADRLLIGTGSCALQDAVRLTKVSIDAGVYAVLVLPPFYYKPQSEESIIRFYSELIAAVNDSRLRIIFYNFPKFTGYNFDHNVIGKMKQRFGEIAAGIKDSSGNWENMSGVAQNVSDFMVYSGTETFLLETLLNGGAGCITATANLIATECQQVFQAWKNEQLEDAKQKQNKLTSLRKAFESYPFVSGLKSIFADQKDSNEWKHMMPPFDGLMKDQLHELKEKIKDLGLDLSKRLN</sequence>
<evidence type="ECO:0000313" key="1">
    <source>
        <dbReference type="EMBL" id="SVA80060.1"/>
    </source>
</evidence>